<gene>
    <name evidence="3" type="ORF">MWN34_16910</name>
</gene>
<sequence length="183" mass="19221">MPNRITASLPRPSAPACRALLTAVLLSGVTMPALAQTAAPVPPPAPAPQVAPAPPAKPDAAKVPEKAPAPPVKPAEAEAPKPVGGMQPEVEDAAMTRDMQRVAACKEQALARLKQKSPSIADIFIDVDGLTIAEANQKLGDTEVKGVLMGEAYIQRDRTDHANRFLCLTGADGKVLFTFFTER</sequence>
<evidence type="ECO:0000256" key="2">
    <source>
        <dbReference type="SAM" id="SignalP"/>
    </source>
</evidence>
<feature type="compositionally biased region" description="Pro residues" evidence="1">
    <location>
        <begin position="40"/>
        <end position="57"/>
    </location>
</feature>
<proteinExistence type="predicted"/>
<keyword evidence="4" id="KW-1185">Reference proteome</keyword>
<feature type="signal peptide" evidence="2">
    <location>
        <begin position="1"/>
        <end position="35"/>
    </location>
</feature>
<name>A0ABT0DF38_9HYPH</name>
<evidence type="ECO:0000313" key="4">
    <source>
        <dbReference type="Proteomes" id="UP001203284"/>
    </source>
</evidence>
<dbReference type="RefSeq" id="WP_247030482.1">
    <property type="nucleotide sequence ID" value="NZ_JALKCH010000012.1"/>
</dbReference>
<reference evidence="3 4" key="1">
    <citation type="submission" date="2022-04" db="EMBL/GenBank/DDBJ databases">
        <authorList>
            <person name="Grouzdev D.S."/>
            <person name="Pantiukh K.S."/>
            <person name="Krutkina M.S."/>
        </authorList>
    </citation>
    <scope>NUCLEOTIDE SEQUENCE [LARGE SCALE GENOMIC DNA]</scope>
    <source>
        <strain evidence="3 4">6x-1</strain>
    </source>
</reference>
<dbReference type="Proteomes" id="UP001203284">
    <property type="component" value="Unassembled WGS sequence"/>
</dbReference>
<keyword evidence="2" id="KW-0732">Signal</keyword>
<dbReference type="EMBL" id="JALKCH010000012">
    <property type="protein sequence ID" value="MCK0198583.1"/>
    <property type="molecule type" value="Genomic_DNA"/>
</dbReference>
<feature type="region of interest" description="Disordered" evidence="1">
    <location>
        <begin position="37"/>
        <end position="88"/>
    </location>
</feature>
<evidence type="ECO:0000256" key="1">
    <source>
        <dbReference type="SAM" id="MobiDB-lite"/>
    </source>
</evidence>
<feature type="chain" id="PRO_5045838267" evidence="2">
    <location>
        <begin position="36"/>
        <end position="183"/>
    </location>
</feature>
<protein>
    <submittedName>
        <fullName evidence="3">Uncharacterized protein</fullName>
    </submittedName>
</protein>
<evidence type="ECO:0000313" key="3">
    <source>
        <dbReference type="EMBL" id="MCK0198583.1"/>
    </source>
</evidence>
<accession>A0ABT0DF38</accession>
<organism evidence="3 4">
    <name type="scientific">Ancylobacter crimeensis</name>
    <dbReference type="NCBI Taxonomy" id="2579147"/>
    <lineage>
        <taxon>Bacteria</taxon>
        <taxon>Pseudomonadati</taxon>
        <taxon>Pseudomonadota</taxon>
        <taxon>Alphaproteobacteria</taxon>
        <taxon>Hyphomicrobiales</taxon>
        <taxon>Xanthobacteraceae</taxon>
        <taxon>Ancylobacter</taxon>
    </lineage>
</organism>
<comment type="caution">
    <text evidence="3">The sequence shown here is derived from an EMBL/GenBank/DDBJ whole genome shotgun (WGS) entry which is preliminary data.</text>
</comment>